<protein>
    <submittedName>
        <fullName evidence="2">Uncharacterized protein</fullName>
    </submittedName>
</protein>
<feature type="non-terminal residue" evidence="2">
    <location>
        <position position="1"/>
    </location>
</feature>
<organism evidence="2">
    <name type="scientific">marine sediment metagenome</name>
    <dbReference type="NCBI Taxonomy" id="412755"/>
    <lineage>
        <taxon>unclassified sequences</taxon>
        <taxon>metagenomes</taxon>
        <taxon>ecological metagenomes</taxon>
    </lineage>
</organism>
<evidence type="ECO:0000256" key="1">
    <source>
        <dbReference type="SAM" id="MobiDB-lite"/>
    </source>
</evidence>
<name>X1PR37_9ZZZZ</name>
<gene>
    <name evidence="2" type="ORF">S06H3_59030</name>
</gene>
<evidence type="ECO:0000313" key="2">
    <source>
        <dbReference type="EMBL" id="GAI58308.1"/>
    </source>
</evidence>
<feature type="compositionally biased region" description="Polar residues" evidence="1">
    <location>
        <begin position="13"/>
        <end position="32"/>
    </location>
</feature>
<reference evidence="2" key="1">
    <citation type="journal article" date="2014" name="Front. Microbiol.">
        <title>High frequency of phylogenetically diverse reductive dehalogenase-homologous genes in deep subseafloor sedimentary metagenomes.</title>
        <authorList>
            <person name="Kawai M."/>
            <person name="Futagami T."/>
            <person name="Toyoda A."/>
            <person name="Takaki Y."/>
            <person name="Nishi S."/>
            <person name="Hori S."/>
            <person name="Arai W."/>
            <person name="Tsubouchi T."/>
            <person name="Morono Y."/>
            <person name="Uchiyama I."/>
            <person name="Ito T."/>
            <person name="Fujiyama A."/>
            <person name="Inagaki F."/>
            <person name="Takami H."/>
        </authorList>
    </citation>
    <scope>NUCLEOTIDE SEQUENCE</scope>
    <source>
        <strain evidence="2">Expedition CK06-06</strain>
    </source>
</reference>
<accession>X1PR37</accession>
<proteinExistence type="predicted"/>
<feature type="region of interest" description="Disordered" evidence="1">
    <location>
        <begin position="1"/>
        <end position="32"/>
    </location>
</feature>
<sequence>QTQFKANTKPIKPNTNPKQTQYKPKTNPKQTQSNPIYWMAFSAVNSFHPGFGKQYYLFADASADVGQRESYWDRFSELKIRAYTFRKIVA</sequence>
<dbReference type="AlphaFoldDB" id="X1PR37"/>
<dbReference type="EMBL" id="BARV01038291">
    <property type="protein sequence ID" value="GAI58308.1"/>
    <property type="molecule type" value="Genomic_DNA"/>
</dbReference>
<comment type="caution">
    <text evidence="2">The sequence shown here is derived from an EMBL/GenBank/DDBJ whole genome shotgun (WGS) entry which is preliminary data.</text>
</comment>